<feature type="region of interest" description="Disordered" evidence="1">
    <location>
        <begin position="1"/>
        <end position="21"/>
    </location>
</feature>
<reference evidence="2 3" key="1">
    <citation type="submission" date="2019-06" db="EMBL/GenBank/DDBJ databases">
        <title>Draft genomes of female and male turbot (Scophthalmus maximus).</title>
        <authorList>
            <person name="Xu H."/>
            <person name="Xu X.-W."/>
            <person name="Shao C."/>
            <person name="Chen S."/>
        </authorList>
    </citation>
    <scope>NUCLEOTIDE SEQUENCE [LARGE SCALE GENOMIC DNA]</scope>
    <source>
        <strain evidence="2">Ysfricsl-2016a</strain>
        <tissue evidence="2">Blood</tissue>
    </source>
</reference>
<evidence type="ECO:0000313" key="2">
    <source>
        <dbReference type="EMBL" id="KAF0036745.1"/>
    </source>
</evidence>
<organism evidence="2 3">
    <name type="scientific">Scophthalmus maximus</name>
    <name type="common">Turbot</name>
    <name type="synonym">Psetta maxima</name>
    <dbReference type="NCBI Taxonomy" id="52904"/>
    <lineage>
        <taxon>Eukaryota</taxon>
        <taxon>Metazoa</taxon>
        <taxon>Chordata</taxon>
        <taxon>Craniata</taxon>
        <taxon>Vertebrata</taxon>
        <taxon>Euteleostomi</taxon>
        <taxon>Actinopterygii</taxon>
        <taxon>Neopterygii</taxon>
        <taxon>Teleostei</taxon>
        <taxon>Neoteleostei</taxon>
        <taxon>Acanthomorphata</taxon>
        <taxon>Carangaria</taxon>
        <taxon>Pleuronectiformes</taxon>
        <taxon>Pleuronectoidei</taxon>
        <taxon>Scophthalmidae</taxon>
        <taxon>Scophthalmus</taxon>
    </lineage>
</organism>
<dbReference type="EMBL" id="VEVO01000010">
    <property type="protein sequence ID" value="KAF0036745.1"/>
    <property type="molecule type" value="Genomic_DNA"/>
</dbReference>
<name>A0A6A4SVM1_SCOMX</name>
<comment type="caution">
    <text evidence="2">The sequence shown here is derived from an EMBL/GenBank/DDBJ whole genome shotgun (WGS) entry which is preliminary data.</text>
</comment>
<evidence type="ECO:0000313" key="3">
    <source>
        <dbReference type="Proteomes" id="UP000438429"/>
    </source>
</evidence>
<proteinExistence type="predicted"/>
<accession>A0A6A4SVM1</accession>
<dbReference type="AlphaFoldDB" id="A0A6A4SVM1"/>
<protein>
    <submittedName>
        <fullName evidence="2">Uncharacterized protein</fullName>
    </submittedName>
</protein>
<feature type="compositionally biased region" description="Polar residues" evidence="1">
    <location>
        <begin position="1"/>
        <end position="10"/>
    </location>
</feature>
<sequence length="151" mass="16192">MSDSSQQQFGSHPAAGPNSSQAVAGIQTVIHTPAARLPSRQNAYGPVKLSVSRVELVDAVNCFTVGPVRRPVHRDIRPKAVGCVSGKGPSQFNPKLQTGTVTGSSLNTQTLCVSDVAFFDRVLKCRSVKWPRHSCLGLLLCDCHFALSHLQ</sequence>
<evidence type="ECO:0000256" key="1">
    <source>
        <dbReference type="SAM" id="MobiDB-lite"/>
    </source>
</evidence>
<dbReference type="Proteomes" id="UP000438429">
    <property type="component" value="Unassembled WGS sequence"/>
</dbReference>
<gene>
    <name evidence="2" type="ORF">F2P81_012057</name>
</gene>